<organism evidence="1 2">
    <name type="scientific">Operophtera brumata</name>
    <name type="common">Winter moth</name>
    <name type="synonym">Phalaena brumata</name>
    <dbReference type="NCBI Taxonomy" id="104452"/>
    <lineage>
        <taxon>Eukaryota</taxon>
        <taxon>Metazoa</taxon>
        <taxon>Ecdysozoa</taxon>
        <taxon>Arthropoda</taxon>
        <taxon>Hexapoda</taxon>
        <taxon>Insecta</taxon>
        <taxon>Pterygota</taxon>
        <taxon>Neoptera</taxon>
        <taxon>Endopterygota</taxon>
        <taxon>Lepidoptera</taxon>
        <taxon>Glossata</taxon>
        <taxon>Ditrysia</taxon>
        <taxon>Geometroidea</taxon>
        <taxon>Geometridae</taxon>
        <taxon>Larentiinae</taxon>
        <taxon>Operophtera</taxon>
    </lineage>
</organism>
<name>A0A0L7LSW9_OPEBR</name>
<proteinExistence type="predicted"/>
<evidence type="ECO:0000313" key="1">
    <source>
        <dbReference type="EMBL" id="KOB78547.1"/>
    </source>
</evidence>
<sequence>MATRYLPLPCLMADLYRGNNGLASLHLLSGVVPTVMALSGNDNPPLGNLMIACNILSMCYYSAQNNREWGWYTAGAALFSYYLAPQTGNKVAYPLGLALMVYCSYRLFHSHVDAAAVPVLFLCILYAMGKDDNDGSEGIYGKADTAAKDGKARDLFQDDNINASLAHILLCYISCAAGRGFNRISCKPTKEFSLAYLISNNATRYLALPCIMADLYNTNKAISIIHLVSGLIPFTMAVTGNENVQVGNIITACNIISLCHYSIKNNREWGWYMAAAGMYSYFVAPQAGTKIAYPLGLAVMVYCTCGQTNLNRAFSIENL</sequence>
<gene>
    <name evidence="1" type="ORF">OBRU01_02128</name>
</gene>
<evidence type="ECO:0000313" key="2">
    <source>
        <dbReference type="Proteomes" id="UP000037510"/>
    </source>
</evidence>
<dbReference type="EMBL" id="JTDY01000156">
    <property type="protein sequence ID" value="KOB78547.1"/>
    <property type="molecule type" value="Genomic_DNA"/>
</dbReference>
<protein>
    <submittedName>
        <fullName evidence="1">Uncharacterized protein</fullName>
    </submittedName>
</protein>
<dbReference type="AlphaFoldDB" id="A0A0L7LSW9"/>
<dbReference type="Proteomes" id="UP000037510">
    <property type="component" value="Unassembled WGS sequence"/>
</dbReference>
<reference evidence="1 2" key="1">
    <citation type="journal article" date="2015" name="Genome Biol. Evol.">
        <title>The genome of winter moth (Operophtera brumata) provides a genomic perspective on sexual dimorphism and phenology.</title>
        <authorList>
            <person name="Derks M.F."/>
            <person name="Smit S."/>
            <person name="Salis L."/>
            <person name="Schijlen E."/>
            <person name="Bossers A."/>
            <person name="Mateman C."/>
            <person name="Pijl A.S."/>
            <person name="de Ridder D."/>
            <person name="Groenen M.A."/>
            <person name="Visser M.E."/>
            <person name="Megens H.J."/>
        </authorList>
    </citation>
    <scope>NUCLEOTIDE SEQUENCE [LARGE SCALE GENOMIC DNA]</scope>
    <source>
        <strain evidence="1">WM2013NL</strain>
        <tissue evidence="1">Head and thorax</tissue>
    </source>
</reference>
<comment type="caution">
    <text evidence="1">The sequence shown here is derived from an EMBL/GenBank/DDBJ whole genome shotgun (WGS) entry which is preliminary data.</text>
</comment>
<keyword evidence="2" id="KW-1185">Reference proteome</keyword>
<accession>A0A0L7LSW9</accession>